<dbReference type="SUPFAM" id="SSF51011">
    <property type="entry name" value="Glycosyl hydrolase domain"/>
    <property type="match status" value="1"/>
</dbReference>
<dbReference type="GO" id="GO:0005975">
    <property type="term" value="P:carbohydrate metabolic process"/>
    <property type="evidence" value="ECO:0007669"/>
    <property type="project" value="InterPro"/>
</dbReference>
<feature type="domain" description="Glycoside hydrolase family 31 N-terminal" evidence="4">
    <location>
        <begin position="27"/>
        <end position="213"/>
    </location>
</feature>
<evidence type="ECO:0000259" key="6">
    <source>
        <dbReference type="Pfam" id="PF21365"/>
    </source>
</evidence>
<dbReference type="Pfam" id="PF21365">
    <property type="entry name" value="Glyco_hydro_31_3rd"/>
    <property type="match status" value="1"/>
</dbReference>
<dbReference type="Proteomes" id="UP000009340">
    <property type="component" value="Unassembled WGS sequence"/>
</dbReference>
<dbReference type="AlphaFoldDB" id="K7ZXH6"/>
<dbReference type="Gene3D" id="3.20.20.80">
    <property type="entry name" value="Glycosidases"/>
    <property type="match status" value="1"/>
</dbReference>
<dbReference type="SUPFAM" id="SSF74650">
    <property type="entry name" value="Galactose mutarotase-like"/>
    <property type="match status" value="1"/>
</dbReference>
<dbReference type="PATRIC" id="fig|1073999.7.peg.1359"/>
<evidence type="ECO:0000313" key="9">
    <source>
        <dbReference type="Proteomes" id="UP000009340"/>
    </source>
</evidence>
<dbReference type="Pfam" id="PF13802">
    <property type="entry name" value="Gal_mutarotas_2"/>
    <property type="match status" value="1"/>
</dbReference>
<dbReference type="GO" id="GO:0004558">
    <property type="term" value="F:alpha-1,4-glucosidase activity"/>
    <property type="evidence" value="ECO:0007669"/>
    <property type="project" value="UniProtKB-EC"/>
</dbReference>
<dbReference type="Gene3D" id="2.60.40.1180">
    <property type="entry name" value="Golgi alpha-mannosidase II"/>
    <property type="match status" value="2"/>
</dbReference>
<evidence type="ECO:0000259" key="5">
    <source>
        <dbReference type="Pfam" id="PF17137"/>
    </source>
</evidence>
<dbReference type="Gene3D" id="2.60.40.1760">
    <property type="entry name" value="glycosyl hydrolase (family 31)"/>
    <property type="match status" value="1"/>
</dbReference>
<gene>
    <name evidence="7" type="ORF">AFK62_06615</name>
    <name evidence="8" type="ORF">BN137_296</name>
</gene>
<dbReference type="RefSeq" id="WP_007664511.1">
    <property type="nucleotide sequence ID" value="NZ_CAKW01000014.1"/>
</dbReference>
<reference evidence="10" key="3">
    <citation type="submission" date="2015-09" db="EMBL/GenBank/DDBJ databases">
        <title>Cronobacter genome sequencing and assembly.</title>
        <authorList>
            <person name="Descombes P."/>
            <person name="Baert L."/>
            <person name="Ngom-Bru C."/>
            <person name="Barretto C."/>
        </authorList>
    </citation>
    <scope>NUCLEOTIDE SEQUENCE [LARGE SCALE GENOMIC DNA]</scope>
    <source>
        <strain evidence="10">LMG 26250</strain>
    </source>
</reference>
<name>K7ZXH6_9ENTR</name>
<dbReference type="InterPro" id="IPR048395">
    <property type="entry name" value="Glyco_hydro_31_C"/>
</dbReference>
<feature type="domain" description="Glycoside hydrolase family 31 TIM barrel" evidence="3">
    <location>
        <begin position="263"/>
        <end position="587"/>
    </location>
</feature>
<dbReference type="SUPFAM" id="SSF51445">
    <property type="entry name" value="(Trans)glycosidases"/>
    <property type="match status" value="1"/>
</dbReference>
<dbReference type="Pfam" id="PF01055">
    <property type="entry name" value="Glyco_hydro_31_2nd"/>
    <property type="match status" value="1"/>
</dbReference>
<feature type="domain" description="Glycosyl hydrolase family 31 C-terminal" evidence="6">
    <location>
        <begin position="596"/>
        <end position="681"/>
    </location>
</feature>
<evidence type="ECO:0000313" key="7">
    <source>
        <dbReference type="EMBL" id="ALB62192.1"/>
    </source>
</evidence>
<feature type="domain" description="DUF5110" evidence="5">
    <location>
        <begin position="701"/>
        <end position="763"/>
    </location>
</feature>
<evidence type="ECO:0000313" key="10">
    <source>
        <dbReference type="Proteomes" id="UP000067320"/>
    </source>
</evidence>
<sequence length="787" mass="90637">MKTLKHWRFTHSDDHHVELTVDDSHTLCLWVLEQGLFRVAVKRRGAFSLNRTWSIAPERDTPWEGRPRDSLAGFSLPGFTLDETPERLTITSERLRVTVHQPLWLEWHYRDDAGEWQFLTCDRPTSAYLLNAHGDGVAHYQRRQKDDRYYGLGEKAGDLERTGRRFEMRNLDAMGYNAASTDPLYKHIPFTITRRDAVSFGLFYDNLSSCWLDLGNEIDNYHQPYRRWQAQAGDIDYYLFVGPRVLDVTKAFVRLTGKTLFGPKWSLGYSGSTMHYTDAPDAQNQLMNFIRLCEEHAIPCDSFQLSSGYTSINNKRYVFNWNYDKVPQPTAMSQAFHEAGLKLAANIKPCLLQDHPRYQEVAQQGLFIRDSESDAPERSSFWDDEGSHLDFTNPATVAWWQNGVTTQLLEMGIDSTWNDNNEYEVWDDEARCHGFGEPVAIKHIRPVMPLLMMRASMEAQQAFAPEKRPYLISRSGCAGMQRYVQTWSGDNRTSWQTLRYNIRMGLGMSLSGLYNVGHDVGGFSGDKPDAELFVRWVQNGVMHPRFTIHSWNDDHTVNEPWMYPAVTPAVRHAIELRYRLLPYLYTLLWQAHTDDEPMLRPTFLDHEHDARTFNECDEFMLGRDLLVASVVEPGARTRTLWLPANDHGWYDFHTGHWFAGGQTVTLDAPLERLPLLVRAGAGLPLSERLRHVSPQADNRRTLMLFPLQGNGETTGHLFEDDGESWGYQQGNALWVNWKMTCTAGAVHLTIDAKGDYHPAWEALEVTMPPGEHRTLWVNGEQCARWIR</sequence>
<dbReference type="eggNOG" id="COG1501">
    <property type="taxonomic scope" value="Bacteria"/>
</dbReference>
<dbReference type="CDD" id="cd14752">
    <property type="entry name" value="GH31_N"/>
    <property type="match status" value="1"/>
</dbReference>
<dbReference type="InterPro" id="IPR011013">
    <property type="entry name" value="Gal_mutarotase_sf_dom"/>
</dbReference>
<dbReference type="InterPro" id="IPR013780">
    <property type="entry name" value="Glyco_hydro_b"/>
</dbReference>
<comment type="similarity">
    <text evidence="1 2">Belongs to the glycosyl hydrolase 31 family.</text>
</comment>
<evidence type="ECO:0000259" key="3">
    <source>
        <dbReference type="Pfam" id="PF01055"/>
    </source>
</evidence>
<protein>
    <submittedName>
        <fullName evidence="8">Alpha-glucosidase</fullName>
        <ecNumber evidence="8">3.2.1.20</ecNumber>
    </submittedName>
</protein>
<reference evidence="7 10" key="4">
    <citation type="journal article" date="2016" name="Genome Announc.">
        <title>Fully Closed Genome Sequences of Five Type Strains of the Genus Cronobacter and One Cronobacter sakazakii Strain.</title>
        <authorList>
            <person name="Moine D."/>
            <person name="Kassam M."/>
            <person name="Baert L."/>
            <person name="Tang Y."/>
            <person name="Barretto C."/>
            <person name="Ngom Bru C."/>
            <person name="Klijn A."/>
            <person name="Descombes P."/>
        </authorList>
    </citation>
    <scope>NUCLEOTIDE SEQUENCE [LARGE SCALE GENOMIC DNA]</scope>
    <source>
        <strain evidence="7 10">LMG 26250</strain>
    </source>
</reference>
<dbReference type="GO" id="GO:0030246">
    <property type="term" value="F:carbohydrate binding"/>
    <property type="evidence" value="ECO:0007669"/>
    <property type="project" value="InterPro"/>
</dbReference>
<reference evidence="10" key="2">
    <citation type="submission" date="2015-07" db="EMBL/GenBank/DDBJ databases">
        <authorList>
            <person name="Moine D."/>
            <person name="Kassam M."/>
        </authorList>
    </citation>
    <scope>NUCLEOTIDE SEQUENCE [LARGE SCALE GENOMIC DNA]</scope>
    <source>
        <strain evidence="10">LMG 26250</strain>
    </source>
</reference>
<dbReference type="InterPro" id="IPR000322">
    <property type="entry name" value="Glyco_hydro_31_TIM"/>
</dbReference>
<organism evidence="8 9">
    <name type="scientific">Cronobacter condimenti 1330</name>
    <dbReference type="NCBI Taxonomy" id="1073999"/>
    <lineage>
        <taxon>Bacteria</taxon>
        <taxon>Pseudomonadati</taxon>
        <taxon>Pseudomonadota</taxon>
        <taxon>Gammaproteobacteria</taxon>
        <taxon>Enterobacterales</taxon>
        <taxon>Enterobacteriaceae</taxon>
        <taxon>Cronobacter</taxon>
    </lineage>
</organism>
<dbReference type="KEGG" id="ccon:AFK62_06615"/>
<dbReference type="EMBL" id="CAKW01000014">
    <property type="protein sequence ID" value="CCJ70961.1"/>
    <property type="molecule type" value="Genomic_DNA"/>
</dbReference>
<keyword evidence="2 8" id="KW-0326">Glycosidase</keyword>
<evidence type="ECO:0000256" key="2">
    <source>
        <dbReference type="RuleBase" id="RU361185"/>
    </source>
</evidence>
<evidence type="ECO:0000256" key="1">
    <source>
        <dbReference type="ARBA" id="ARBA00007806"/>
    </source>
</evidence>
<dbReference type="EC" id="3.2.1.20" evidence="8"/>
<dbReference type="Proteomes" id="UP000067320">
    <property type="component" value="Chromosome"/>
</dbReference>
<dbReference type="Pfam" id="PF17137">
    <property type="entry name" value="DUF5110"/>
    <property type="match status" value="1"/>
</dbReference>
<dbReference type="PANTHER" id="PTHR22762">
    <property type="entry name" value="ALPHA-GLUCOSIDASE"/>
    <property type="match status" value="1"/>
</dbReference>
<proteinExistence type="inferred from homology"/>
<dbReference type="CDD" id="cd06599">
    <property type="entry name" value="GH31_glycosidase_Aec37"/>
    <property type="match status" value="1"/>
</dbReference>
<dbReference type="OrthoDB" id="176168at2"/>
<dbReference type="PANTHER" id="PTHR22762:SF165">
    <property type="entry name" value="PUTATIVE (AFU_ORTHOLOGUE AFUA_1G06560)-RELATED"/>
    <property type="match status" value="1"/>
</dbReference>
<keyword evidence="10" id="KW-1185">Reference proteome</keyword>
<keyword evidence="2 8" id="KW-0378">Hydrolase</keyword>
<dbReference type="InterPro" id="IPR017853">
    <property type="entry name" value="GH"/>
</dbReference>
<dbReference type="EMBL" id="CP012264">
    <property type="protein sequence ID" value="ALB62192.1"/>
    <property type="molecule type" value="Genomic_DNA"/>
</dbReference>
<dbReference type="InterPro" id="IPR033403">
    <property type="entry name" value="DUF5110"/>
</dbReference>
<accession>K7ZXH6</accession>
<evidence type="ECO:0000313" key="8">
    <source>
        <dbReference type="EMBL" id="CCJ70961.1"/>
    </source>
</evidence>
<dbReference type="STRING" id="1073999.AFK62_06615"/>
<evidence type="ECO:0000259" key="4">
    <source>
        <dbReference type="Pfam" id="PF13802"/>
    </source>
</evidence>
<reference evidence="8" key="1">
    <citation type="submission" date="2012-07" db="EMBL/GenBank/DDBJ databases">
        <authorList>
            <person name="Cummings C."/>
        </authorList>
    </citation>
    <scope>NUCLEOTIDE SEQUENCE</scope>
    <source>
        <strain evidence="8">1330</strain>
    </source>
</reference>
<dbReference type="InterPro" id="IPR025887">
    <property type="entry name" value="Glyco_hydro_31_N_dom"/>
</dbReference>